<proteinExistence type="predicted"/>
<evidence type="ECO:0000313" key="1">
    <source>
        <dbReference type="EMBL" id="KAJ0006895.1"/>
    </source>
</evidence>
<gene>
    <name evidence="1" type="ORF">Pint_29925</name>
</gene>
<protein>
    <submittedName>
        <fullName evidence="1">Uncharacterized protein</fullName>
    </submittedName>
</protein>
<dbReference type="EMBL" id="CM047750">
    <property type="protein sequence ID" value="KAJ0006895.1"/>
    <property type="molecule type" value="Genomic_DNA"/>
</dbReference>
<reference evidence="2" key="1">
    <citation type="journal article" date="2023" name="G3 (Bethesda)">
        <title>Genome assembly and association tests identify interacting loci associated with vigor, precocity, and sex in interspecific pistachio rootstocks.</title>
        <authorList>
            <person name="Palmer W."/>
            <person name="Jacygrad E."/>
            <person name="Sagayaradj S."/>
            <person name="Cavanaugh K."/>
            <person name="Han R."/>
            <person name="Bertier L."/>
            <person name="Beede B."/>
            <person name="Kafkas S."/>
            <person name="Golino D."/>
            <person name="Preece J."/>
            <person name="Michelmore R."/>
        </authorList>
    </citation>
    <scope>NUCLEOTIDE SEQUENCE [LARGE SCALE GENOMIC DNA]</scope>
</reference>
<evidence type="ECO:0000313" key="2">
    <source>
        <dbReference type="Proteomes" id="UP001163603"/>
    </source>
</evidence>
<accession>A0ACC0WYA8</accession>
<dbReference type="Proteomes" id="UP001163603">
    <property type="component" value="Chromosome 15"/>
</dbReference>
<name>A0ACC0WYA8_9ROSI</name>
<organism evidence="1 2">
    <name type="scientific">Pistacia integerrima</name>
    <dbReference type="NCBI Taxonomy" id="434235"/>
    <lineage>
        <taxon>Eukaryota</taxon>
        <taxon>Viridiplantae</taxon>
        <taxon>Streptophyta</taxon>
        <taxon>Embryophyta</taxon>
        <taxon>Tracheophyta</taxon>
        <taxon>Spermatophyta</taxon>
        <taxon>Magnoliopsida</taxon>
        <taxon>eudicotyledons</taxon>
        <taxon>Gunneridae</taxon>
        <taxon>Pentapetalae</taxon>
        <taxon>rosids</taxon>
        <taxon>malvids</taxon>
        <taxon>Sapindales</taxon>
        <taxon>Anacardiaceae</taxon>
        <taxon>Pistacia</taxon>
    </lineage>
</organism>
<sequence>MIIKLTSPFKVALPFGSGKNKLNFTLASSGREKIKRHKIACSFQINGTGISPLSPIESQKNETLENINQLSAPTMENWELINGKPLINAEPPTGRLLKDGLIFQQNFTVRSSEIGSDFKISIESLMNYLQETSLNHLRSAGILTDGFGSTIEMTEKDLIWVVCWSHMEVDHYPSWADVVQVDVWKYMSGRKGLRGDWLIRDFNTGKTLIRATSLYAMMNKKTRKFANASEEILGGMKPIMLRYCDPLVNRDSRKLLQLDADKADYIRSGLNPGWTDMDVNQHVSHIKLVNYMLEGVPTSIVKSYELCAMTLEYRKECSADSVLQSVSKFGGNHLINNQEIEFDHSLSVEGGPEIVRGRTRWRKRV</sequence>
<comment type="caution">
    <text evidence="1">The sequence shown here is derived from an EMBL/GenBank/DDBJ whole genome shotgun (WGS) entry which is preliminary data.</text>
</comment>
<keyword evidence="2" id="KW-1185">Reference proteome</keyword>